<dbReference type="InterPro" id="IPR006035">
    <property type="entry name" value="Ureohydrolase"/>
</dbReference>
<evidence type="ECO:0000313" key="7">
    <source>
        <dbReference type="Proteomes" id="UP000290189"/>
    </source>
</evidence>
<dbReference type="Gene3D" id="3.40.800.10">
    <property type="entry name" value="Ureohydrolase domain"/>
    <property type="match status" value="1"/>
</dbReference>
<dbReference type="GO" id="GO:0004053">
    <property type="term" value="F:arginase activity"/>
    <property type="evidence" value="ECO:0007669"/>
    <property type="project" value="TreeGrafter"/>
</dbReference>
<dbReference type="GO" id="GO:0030145">
    <property type="term" value="F:manganese ion binding"/>
    <property type="evidence" value="ECO:0007669"/>
    <property type="project" value="TreeGrafter"/>
</dbReference>
<dbReference type="PRINTS" id="PR00116">
    <property type="entry name" value="ARGINASE"/>
</dbReference>
<dbReference type="InterPro" id="IPR020855">
    <property type="entry name" value="Ureohydrolase_Mn_BS"/>
</dbReference>
<organism evidence="6 7">
    <name type="scientific">Plasmodiophora brassicae</name>
    <name type="common">Clubroot disease agent</name>
    <dbReference type="NCBI Taxonomy" id="37360"/>
    <lineage>
        <taxon>Eukaryota</taxon>
        <taxon>Sar</taxon>
        <taxon>Rhizaria</taxon>
        <taxon>Endomyxa</taxon>
        <taxon>Phytomyxea</taxon>
        <taxon>Plasmodiophorida</taxon>
        <taxon>Plasmodiophoridae</taxon>
        <taxon>Plasmodiophora</taxon>
    </lineage>
</organism>
<evidence type="ECO:0008006" key="8">
    <source>
        <dbReference type="Google" id="ProtNLM"/>
    </source>
</evidence>
<dbReference type="Pfam" id="PF00491">
    <property type="entry name" value="Arginase"/>
    <property type="match status" value="1"/>
</dbReference>
<dbReference type="Proteomes" id="UP000290189">
    <property type="component" value="Unassembled WGS sequence"/>
</dbReference>
<evidence type="ECO:0000256" key="3">
    <source>
        <dbReference type="ARBA" id="ARBA00023211"/>
    </source>
</evidence>
<dbReference type="InterPro" id="IPR023696">
    <property type="entry name" value="Ureohydrolase_dom_sf"/>
</dbReference>
<dbReference type="EMBL" id="OVEO01000003">
    <property type="protein sequence ID" value="SPQ94944.1"/>
    <property type="molecule type" value="Genomic_DNA"/>
</dbReference>
<name>A0A3P3Y4C0_PLABS</name>
<dbReference type="PANTHER" id="PTHR43782:SF3">
    <property type="entry name" value="ARGINASE"/>
    <property type="match status" value="1"/>
</dbReference>
<dbReference type="GO" id="GO:0005829">
    <property type="term" value="C:cytosol"/>
    <property type="evidence" value="ECO:0007669"/>
    <property type="project" value="TreeGrafter"/>
</dbReference>
<dbReference type="SUPFAM" id="SSF52768">
    <property type="entry name" value="Arginase/deacetylase"/>
    <property type="match status" value="1"/>
</dbReference>
<comment type="similarity">
    <text evidence="4 5">Belongs to the arginase family.</text>
</comment>
<evidence type="ECO:0000256" key="4">
    <source>
        <dbReference type="PROSITE-ProRule" id="PRU00742"/>
    </source>
</evidence>
<gene>
    <name evidence="6" type="ORF">PLBR_LOCUS2159</name>
</gene>
<protein>
    <recommendedName>
        <fullName evidence="8">Arginase</fullName>
    </recommendedName>
</protein>
<geneLocation type="mitochondrion" evidence="6"/>
<keyword evidence="6" id="KW-0496">Mitochondrion</keyword>
<proteinExistence type="inferred from homology"/>
<accession>A0A3P3Y4C0</accession>
<dbReference type="AlphaFoldDB" id="A0A3P3Y4C0"/>
<keyword evidence="3" id="KW-0464">Manganese</keyword>
<dbReference type="PROSITE" id="PS01053">
    <property type="entry name" value="ARGINASE_1"/>
    <property type="match status" value="1"/>
</dbReference>
<sequence>MSAYGALSDDAVGGKPLVVALAACHQGQTKAGVDSGWIALAGDVNLSGATFVDFRDQRKFGNPIKGAMILSRNIGCALDKAAKAANADDVPLLCLGGDHTVSVGTVAATKWRHPTTRLIWIDAHPDINTPDTTMSGNCHGMPVAHLMNLVDGFQLPACIEPHEILYIGLRSIDDAELVRLEAIRQAGGFVYYADEILERGMDAILADVDSKWGSPSATAFDFPLHISLDVDSMDPKFAPATGTPVPDGLTPQQVATVLQWANSRAYRGLCHLDIVELNPDLSTARGAATTIATTQVLLSAWIQSHARLRP</sequence>
<evidence type="ECO:0000256" key="2">
    <source>
        <dbReference type="ARBA" id="ARBA00022801"/>
    </source>
</evidence>
<dbReference type="PANTHER" id="PTHR43782">
    <property type="entry name" value="ARGINASE"/>
    <property type="match status" value="1"/>
</dbReference>
<reference evidence="6 7" key="1">
    <citation type="submission" date="2018-03" db="EMBL/GenBank/DDBJ databases">
        <authorList>
            <person name="Fogelqvist J."/>
        </authorList>
    </citation>
    <scope>NUCLEOTIDE SEQUENCE [LARGE SCALE GENOMIC DNA]</scope>
</reference>
<dbReference type="GO" id="GO:0005634">
    <property type="term" value="C:nucleus"/>
    <property type="evidence" value="ECO:0007669"/>
    <property type="project" value="TreeGrafter"/>
</dbReference>
<keyword evidence="2 5" id="KW-0378">Hydrolase</keyword>
<dbReference type="PROSITE" id="PS51409">
    <property type="entry name" value="ARGINASE_2"/>
    <property type="match status" value="1"/>
</dbReference>
<evidence type="ECO:0000256" key="5">
    <source>
        <dbReference type="RuleBase" id="RU003684"/>
    </source>
</evidence>
<evidence type="ECO:0000313" key="6">
    <source>
        <dbReference type="EMBL" id="SPQ94944.1"/>
    </source>
</evidence>
<keyword evidence="1" id="KW-0479">Metal-binding</keyword>
<evidence type="ECO:0000256" key="1">
    <source>
        <dbReference type="ARBA" id="ARBA00022723"/>
    </source>
</evidence>